<evidence type="ECO:0000313" key="3">
    <source>
        <dbReference type="EnsemblPlants" id="PAC:32923631.CDS.1"/>
    </source>
</evidence>
<keyword evidence="1" id="KW-0732">Signal</keyword>
<protein>
    <recommendedName>
        <fullName evidence="5">FAS1 domain-containing protein</fullName>
    </recommendedName>
</protein>
<sequence length="73" mass="8122">MTRHPSPFSLFVYAFIFYLQCTAFDLKIVLTDAQKVVTTAFSFLPHINSLFSLQKALNEATTVNGAGFSVFTP</sequence>
<evidence type="ECO:0000313" key="4">
    <source>
        <dbReference type="Proteomes" id="UP000006727"/>
    </source>
</evidence>
<keyword evidence="4" id="KW-1185">Reference proteome</keyword>
<accession>A0A2K1KB96</accession>
<organism evidence="2">
    <name type="scientific">Physcomitrium patens</name>
    <name type="common">Spreading-leaved earth moss</name>
    <name type="synonym">Physcomitrella patens</name>
    <dbReference type="NCBI Taxonomy" id="3218"/>
    <lineage>
        <taxon>Eukaryota</taxon>
        <taxon>Viridiplantae</taxon>
        <taxon>Streptophyta</taxon>
        <taxon>Embryophyta</taxon>
        <taxon>Bryophyta</taxon>
        <taxon>Bryophytina</taxon>
        <taxon>Bryopsida</taxon>
        <taxon>Funariidae</taxon>
        <taxon>Funariales</taxon>
        <taxon>Funariaceae</taxon>
        <taxon>Physcomitrium</taxon>
    </lineage>
</organism>
<reference evidence="3" key="3">
    <citation type="submission" date="2020-12" db="UniProtKB">
        <authorList>
            <consortium name="EnsemblPlants"/>
        </authorList>
    </citation>
    <scope>IDENTIFICATION</scope>
</reference>
<dbReference type="Proteomes" id="UP000006727">
    <property type="component" value="Chromosome 7"/>
</dbReference>
<dbReference type="EnsemblPlants" id="Pp3c7_10670V3.1">
    <property type="protein sequence ID" value="PAC:32923631.CDS.1"/>
    <property type="gene ID" value="Pp3c7_10670"/>
</dbReference>
<dbReference type="InParanoid" id="A0A2K1KB96"/>
<reference evidence="2 4" key="1">
    <citation type="journal article" date="2008" name="Science">
        <title>The Physcomitrella genome reveals evolutionary insights into the conquest of land by plants.</title>
        <authorList>
            <person name="Rensing S."/>
            <person name="Lang D."/>
            <person name="Zimmer A."/>
            <person name="Terry A."/>
            <person name="Salamov A."/>
            <person name="Shapiro H."/>
            <person name="Nishiyama T."/>
            <person name="Perroud P.-F."/>
            <person name="Lindquist E."/>
            <person name="Kamisugi Y."/>
            <person name="Tanahashi T."/>
            <person name="Sakakibara K."/>
            <person name="Fujita T."/>
            <person name="Oishi K."/>
            <person name="Shin-I T."/>
            <person name="Kuroki Y."/>
            <person name="Toyoda A."/>
            <person name="Suzuki Y."/>
            <person name="Hashimoto A."/>
            <person name="Yamaguchi K."/>
            <person name="Sugano A."/>
            <person name="Kohara Y."/>
            <person name="Fujiyama A."/>
            <person name="Anterola A."/>
            <person name="Aoki S."/>
            <person name="Ashton N."/>
            <person name="Barbazuk W.B."/>
            <person name="Barker E."/>
            <person name="Bennetzen J."/>
            <person name="Bezanilla M."/>
            <person name="Blankenship R."/>
            <person name="Cho S.H."/>
            <person name="Dutcher S."/>
            <person name="Estelle M."/>
            <person name="Fawcett J.A."/>
            <person name="Gundlach H."/>
            <person name="Hanada K."/>
            <person name="Heyl A."/>
            <person name="Hicks K.A."/>
            <person name="Hugh J."/>
            <person name="Lohr M."/>
            <person name="Mayer K."/>
            <person name="Melkozernov A."/>
            <person name="Murata T."/>
            <person name="Nelson D."/>
            <person name="Pils B."/>
            <person name="Prigge M."/>
            <person name="Reiss B."/>
            <person name="Renner T."/>
            <person name="Rombauts S."/>
            <person name="Rushton P."/>
            <person name="Sanderfoot A."/>
            <person name="Schween G."/>
            <person name="Shiu S.-H."/>
            <person name="Stueber K."/>
            <person name="Theodoulou F.L."/>
            <person name="Tu H."/>
            <person name="Van de Peer Y."/>
            <person name="Verrier P.J."/>
            <person name="Waters E."/>
            <person name="Wood A."/>
            <person name="Yang L."/>
            <person name="Cove D."/>
            <person name="Cuming A."/>
            <person name="Hasebe M."/>
            <person name="Lucas S."/>
            <person name="Mishler D.B."/>
            <person name="Reski R."/>
            <person name="Grigoriev I."/>
            <person name="Quatrano R.S."/>
            <person name="Boore J.L."/>
        </authorList>
    </citation>
    <scope>NUCLEOTIDE SEQUENCE [LARGE SCALE GENOMIC DNA]</scope>
    <source>
        <strain evidence="3 4">cv. Gransden 2004</strain>
    </source>
</reference>
<dbReference type="PaxDb" id="3218-PP1S87_95V6.1"/>
<dbReference type="AlphaFoldDB" id="A0A2K1KB96"/>
<reference evidence="2 4" key="2">
    <citation type="journal article" date="2018" name="Plant J.">
        <title>The Physcomitrella patens chromosome-scale assembly reveals moss genome structure and evolution.</title>
        <authorList>
            <person name="Lang D."/>
            <person name="Ullrich K.K."/>
            <person name="Murat F."/>
            <person name="Fuchs J."/>
            <person name="Jenkins J."/>
            <person name="Haas F.B."/>
            <person name="Piednoel M."/>
            <person name="Gundlach H."/>
            <person name="Van Bel M."/>
            <person name="Meyberg R."/>
            <person name="Vives C."/>
            <person name="Morata J."/>
            <person name="Symeonidi A."/>
            <person name="Hiss M."/>
            <person name="Muchero W."/>
            <person name="Kamisugi Y."/>
            <person name="Saleh O."/>
            <person name="Blanc G."/>
            <person name="Decker E.L."/>
            <person name="van Gessel N."/>
            <person name="Grimwood J."/>
            <person name="Hayes R.D."/>
            <person name="Graham S.W."/>
            <person name="Gunter L.E."/>
            <person name="McDaniel S.F."/>
            <person name="Hoernstein S.N.W."/>
            <person name="Larsson A."/>
            <person name="Li F.W."/>
            <person name="Perroud P.F."/>
            <person name="Phillips J."/>
            <person name="Ranjan P."/>
            <person name="Rokshar D.S."/>
            <person name="Rothfels C.J."/>
            <person name="Schneider L."/>
            <person name="Shu S."/>
            <person name="Stevenson D.W."/>
            <person name="Thummler F."/>
            <person name="Tillich M."/>
            <person name="Villarreal Aguilar J.C."/>
            <person name="Widiez T."/>
            <person name="Wong G.K."/>
            <person name="Wymore A."/>
            <person name="Zhang Y."/>
            <person name="Zimmer A.D."/>
            <person name="Quatrano R.S."/>
            <person name="Mayer K.F.X."/>
            <person name="Goodstein D."/>
            <person name="Casacuberta J.M."/>
            <person name="Vandepoele K."/>
            <person name="Reski R."/>
            <person name="Cuming A.C."/>
            <person name="Tuskan G.A."/>
            <person name="Maumus F."/>
            <person name="Salse J."/>
            <person name="Schmutz J."/>
            <person name="Rensing S.A."/>
        </authorList>
    </citation>
    <scope>NUCLEOTIDE SEQUENCE [LARGE SCALE GENOMIC DNA]</scope>
    <source>
        <strain evidence="3 4">cv. Gransden 2004</strain>
    </source>
</reference>
<evidence type="ECO:0008006" key="5">
    <source>
        <dbReference type="Google" id="ProtNLM"/>
    </source>
</evidence>
<proteinExistence type="predicted"/>
<name>A0A2K1KB96_PHYPA</name>
<feature type="chain" id="PRO_5036042997" description="FAS1 domain-containing protein" evidence="1">
    <location>
        <begin position="24"/>
        <end position="73"/>
    </location>
</feature>
<evidence type="ECO:0000256" key="1">
    <source>
        <dbReference type="SAM" id="SignalP"/>
    </source>
</evidence>
<evidence type="ECO:0000313" key="2">
    <source>
        <dbReference type="EMBL" id="PNR51046.1"/>
    </source>
</evidence>
<gene>
    <name evidence="2" type="ORF">PHYPA_010232</name>
</gene>
<feature type="signal peptide" evidence="1">
    <location>
        <begin position="1"/>
        <end position="23"/>
    </location>
</feature>
<dbReference type="EMBL" id="ABEU02000007">
    <property type="protein sequence ID" value="PNR51046.1"/>
    <property type="molecule type" value="Genomic_DNA"/>
</dbReference>
<dbReference type="Gramene" id="Pp3c7_10670V3.1">
    <property type="protein sequence ID" value="PAC:32923631.CDS.1"/>
    <property type="gene ID" value="Pp3c7_10670"/>
</dbReference>